<keyword evidence="3" id="KW-1185">Reference proteome</keyword>
<feature type="coiled-coil region" evidence="1">
    <location>
        <begin position="491"/>
        <end position="522"/>
    </location>
</feature>
<dbReference type="Proteomes" id="UP000001861">
    <property type="component" value="Unassembled WGS sequence"/>
</dbReference>
<name>A8N7M7_COPC7</name>
<proteinExistence type="predicted"/>
<evidence type="ECO:0000313" key="2">
    <source>
        <dbReference type="EMBL" id="EAU90897.1"/>
    </source>
</evidence>
<organism evidence="2 3">
    <name type="scientific">Coprinopsis cinerea (strain Okayama-7 / 130 / ATCC MYA-4618 / FGSC 9003)</name>
    <name type="common">Inky cap fungus</name>
    <name type="synonym">Hormographiella aspergillata</name>
    <dbReference type="NCBI Taxonomy" id="240176"/>
    <lineage>
        <taxon>Eukaryota</taxon>
        <taxon>Fungi</taxon>
        <taxon>Dikarya</taxon>
        <taxon>Basidiomycota</taxon>
        <taxon>Agaricomycotina</taxon>
        <taxon>Agaricomycetes</taxon>
        <taxon>Agaricomycetidae</taxon>
        <taxon>Agaricales</taxon>
        <taxon>Agaricineae</taxon>
        <taxon>Psathyrellaceae</taxon>
        <taxon>Coprinopsis</taxon>
    </lineage>
</organism>
<evidence type="ECO:0000256" key="1">
    <source>
        <dbReference type="SAM" id="Coils"/>
    </source>
</evidence>
<dbReference type="KEGG" id="cci:CC1G_02284"/>
<dbReference type="VEuPathDB" id="FungiDB:CC1G_02284"/>
<evidence type="ECO:0000313" key="3">
    <source>
        <dbReference type="Proteomes" id="UP000001861"/>
    </source>
</evidence>
<sequence length="538" mass="59569">MDKKQPLAAILEHLGLPRDAYKEESLAEIYDTPLGKGLLEWLAGQFETGPSVSGEDGALDSKLKAAATDIALESKEITILEQLALKGRHNLNDEANDEVSLKDYVKPSDYKGQITNAKAETRIRNEELAFLKRRLDLTKKASSDLRKSIERLQATSKALDNEIAKQRDGLVELSSEADKVMSSTRLEASALLEASVQEPLVNDTQTLAALSSTRDDLIDRLQSMKLSSSGSTELDPSRIEAEAQSLQEKINKIDWERAEKGAFIAQLERMCEAIEGGKDVTDLTVTADELDGGAGGRVLVDRGILDEVAKAWNLHQATNIKAKGKGLDQLLSEIPVRLLKLLEHLHSRLSGDVDNVREAEVLIRVLGEELHDLKEDLAFAKSRITTQDEAVGSDDDALLQEQLTNLLEELKDHCPEDSDPLSINTPDDLISEIESLLARERLLQNGAKRWQSSISDALRRNRNSFDEILNGTVYANSTMNTSSPFQPSPEAEALQRKAVDVAKTLENEMERLRSAAGGLLENDRNRKTFTKFVDYHLK</sequence>
<feature type="coiled-coil region" evidence="1">
    <location>
        <begin position="142"/>
        <end position="169"/>
    </location>
</feature>
<dbReference type="OrthoDB" id="2754287at2759"/>
<accession>A8N7M7</accession>
<gene>
    <name evidence="2" type="ORF">CC1G_02284</name>
</gene>
<reference evidence="2 3" key="1">
    <citation type="journal article" date="2010" name="Proc. Natl. Acad. Sci. U.S.A.">
        <title>Insights into evolution of multicellular fungi from the assembled chromosomes of the mushroom Coprinopsis cinerea (Coprinus cinereus).</title>
        <authorList>
            <person name="Stajich J.E."/>
            <person name="Wilke S.K."/>
            <person name="Ahren D."/>
            <person name="Au C.H."/>
            <person name="Birren B.W."/>
            <person name="Borodovsky M."/>
            <person name="Burns C."/>
            <person name="Canback B."/>
            <person name="Casselton L.A."/>
            <person name="Cheng C.K."/>
            <person name="Deng J."/>
            <person name="Dietrich F.S."/>
            <person name="Fargo D.C."/>
            <person name="Farman M.L."/>
            <person name="Gathman A.C."/>
            <person name="Goldberg J."/>
            <person name="Guigo R."/>
            <person name="Hoegger P.J."/>
            <person name="Hooker J.B."/>
            <person name="Huggins A."/>
            <person name="James T.Y."/>
            <person name="Kamada T."/>
            <person name="Kilaru S."/>
            <person name="Kodira C."/>
            <person name="Kues U."/>
            <person name="Kupfer D."/>
            <person name="Kwan H.S."/>
            <person name="Lomsadze A."/>
            <person name="Li W."/>
            <person name="Lilly W.W."/>
            <person name="Ma L.J."/>
            <person name="Mackey A.J."/>
            <person name="Manning G."/>
            <person name="Martin F."/>
            <person name="Muraguchi H."/>
            <person name="Natvig D.O."/>
            <person name="Palmerini H."/>
            <person name="Ramesh M.A."/>
            <person name="Rehmeyer C.J."/>
            <person name="Roe B.A."/>
            <person name="Shenoy N."/>
            <person name="Stanke M."/>
            <person name="Ter-Hovhannisyan V."/>
            <person name="Tunlid A."/>
            <person name="Velagapudi R."/>
            <person name="Vision T.J."/>
            <person name="Zeng Q."/>
            <person name="Zolan M.E."/>
            <person name="Pukkila P.J."/>
        </authorList>
    </citation>
    <scope>NUCLEOTIDE SEQUENCE [LARGE SCALE GENOMIC DNA]</scope>
    <source>
        <strain evidence="3">Okayama-7 / 130 / ATCC MYA-4618 / FGSC 9003</strain>
    </source>
</reference>
<dbReference type="OMA" id="ENICHTL"/>
<dbReference type="eggNOG" id="ENOG502SSQR">
    <property type="taxonomic scope" value="Eukaryota"/>
</dbReference>
<protein>
    <submittedName>
        <fullName evidence="2">Uncharacterized protein</fullName>
    </submittedName>
</protein>
<keyword evidence="1" id="KW-0175">Coiled coil</keyword>
<comment type="caution">
    <text evidence="2">The sequence shown here is derived from an EMBL/GenBank/DDBJ whole genome shotgun (WGS) entry which is preliminary data.</text>
</comment>
<dbReference type="InParanoid" id="A8N7M7"/>
<feature type="coiled-coil region" evidence="1">
    <location>
        <begin position="356"/>
        <end position="383"/>
    </location>
</feature>
<dbReference type="EMBL" id="AACS02000003">
    <property type="protein sequence ID" value="EAU90897.1"/>
    <property type="molecule type" value="Genomic_DNA"/>
</dbReference>
<dbReference type="GeneID" id="6007281"/>
<dbReference type="AlphaFoldDB" id="A8N7M7"/>
<dbReference type="RefSeq" id="XP_001830833.1">
    <property type="nucleotide sequence ID" value="XM_001830781.1"/>
</dbReference>